<comment type="subcellular location">
    <subcellularLocation>
        <location evidence="1">Membrane</location>
        <topology evidence="1">Multi-pass membrane protein</topology>
    </subcellularLocation>
</comment>
<name>A0A193FZR9_9BORD</name>
<dbReference type="GO" id="GO:0005886">
    <property type="term" value="C:plasma membrane"/>
    <property type="evidence" value="ECO:0007669"/>
    <property type="project" value="TreeGrafter"/>
</dbReference>
<feature type="transmembrane region" description="Helical" evidence="5">
    <location>
        <begin position="275"/>
        <end position="297"/>
    </location>
</feature>
<evidence type="ECO:0000256" key="2">
    <source>
        <dbReference type="ARBA" id="ARBA00022692"/>
    </source>
</evidence>
<protein>
    <submittedName>
        <fullName evidence="7">MFS transporter</fullName>
    </submittedName>
</protein>
<dbReference type="PROSITE" id="PS00217">
    <property type="entry name" value="SUGAR_TRANSPORT_2"/>
    <property type="match status" value="1"/>
</dbReference>
<feature type="transmembrane region" description="Helical" evidence="5">
    <location>
        <begin position="190"/>
        <end position="208"/>
    </location>
</feature>
<feature type="transmembrane region" description="Helical" evidence="5">
    <location>
        <begin position="32"/>
        <end position="58"/>
    </location>
</feature>
<feature type="transmembrane region" description="Helical" evidence="5">
    <location>
        <begin position="309"/>
        <end position="326"/>
    </location>
</feature>
<dbReference type="Pfam" id="PF07690">
    <property type="entry name" value="MFS_1"/>
    <property type="match status" value="2"/>
</dbReference>
<feature type="transmembrane region" description="Helical" evidence="5">
    <location>
        <begin position="332"/>
        <end position="354"/>
    </location>
</feature>
<keyword evidence="2 5" id="KW-0812">Transmembrane</keyword>
<gene>
    <name evidence="7" type="ORF">BAU08_15005</name>
</gene>
<proteinExistence type="predicted"/>
<feature type="transmembrane region" description="Helical" evidence="5">
    <location>
        <begin position="157"/>
        <end position="178"/>
    </location>
</feature>
<dbReference type="GO" id="GO:0046943">
    <property type="term" value="F:carboxylic acid transmembrane transporter activity"/>
    <property type="evidence" value="ECO:0007669"/>
    <property type="project" value="TreeGrafter"/>
</dbReference>
<reference evidence="7 8" key="1">
    <citation type="submission" date="2016-06" db="EMBL/GenBank/DDBJ databases">
        <title>Complete genome sequences of Bordetella bronchialis and Bordetella flabilis.</title>
        <authorList>
            <person name="LiPuma J.J."/>
            <person name="Spilker T."/>
        </authorList>
    </citation>
    <scope>NUCLEOTIDE SEQUENCE [LARGE SCALE GENOMIC DNA]</scope>
    <source>
        <strain evidence="7 8">AU17976</strain>
    </source>
</reference>
<organism evidence="7 8">
    <name type="scientific">Bordetella bronchialis</name>
    <dbReference type="NCBI Taxonomy" id="463025"/>
    <lineage>
        <taxon>Bacteria</taxon>
        <taxon>Pseudomonadati</taxon>
        <taxon>Pseudomonadota</taxon>
        <taxon>Betaproteobacteria</taxon>
        <taxon>Burkholderiales</taxon>
        <taxon>Alcaligenaceae</taxon>
        <taxon>Bordetella</taxon>
    </lineage>
</organism>
<feature type="transmembrane region" description="Helical" evidence="5">
    <location>
        <begin position="242"/>
        <end position="263"/>
    </location>
</feature>
<dbReference type="SUPFAM" id="SSF103473">
    <property type="entry name" value="MFS general substrate transporter"/>
    <property type="match status" value="1"/>
</dbReference>
<dbReference type="Proteomes" id="UP000092213">
    <property type="component" value="Chromosome"/>
</dbReference>
<dbReference type="RefSeq" id="WP_066670153.1">
    <property type="nucleotide sequence ID" value="NZ_CP016171.1"/>
</dbReference>
<evidence type="ECO:0000313" key="7">
    <source>
        <dbReference type="EMBL" id="ANN72484.1"/>
    </source>
</evidence>
<evidence type="ECO:0000256" key="3">
    <source>
        <dbReference type="ARBA" id="ARBA00022989"/>
    </source>
</evidence>
<evidence type="ECO:0000313" key="8">
    <source>
        <dbReference type="Proteomes" id="UP000092213"/>
    </source>
</evidence>
<dbReference type="PANTHER" id="PTHR23508">
    <property type="entry name" value="CARBOXYLIC ACID TRANSPORTER PROTEIN HOMOLOG"/>
    <property type="match status" value="1"/>
</dbReference>
<keyword evidence="3 5" id="KW-1133">Transmembrane helix</keyword>
<feature type="transmembrane region" description="Helical" evidence="5">
    <location>
        <begin position="398"/>
        <end position="416"/>
    </location>
</feature>
<accession>A0A193FZR9</accession>
<dbReference type="InterPro" id="IPR005829">
    <property type="entry name" value="Sugar_transporter_CS"/>
</dbReference>
<evidence type="ECO:0000256" key="1">
    <source>
        <dbReference type="ARBA" id="ARBA00004141"/>
    </source>
</evidence>
<dbReference type="EMBL" id="CP016171">
    <property type="protein sequence ID" value="ANN72484.1"/>
    <property type="molecule type" value="Genomic_DNA"/>
</dbReference>
<sequence length="426" mass="45149">MSDRLSSPPSGAAPAPHAGPWYRDVSRDAWRVLALSGLGWLFEVYEIFILSLTVPAFIVYFDLTRAEAGLIGSLSALGQIVGGIAFGWVADRYGRVKTLIVTILIYSVFSGATALAAGAAMVAVTRVLAGLGMGGSWTAGAALVAETWKPEHRGKGGALMQLGLPLGSLLAIGIVALVSHAAGGLDGGGWRWVYAIGLLPIVILYPVARRTPESPVWLARVRTGEPRGRIADLLRPENAKGLVKAFGFIFFVQYVYWAVFTWTPTFLVTVKHFNFVHSLGFTLAQQLGSLIGFLVFATLVDRIGRKATFSLYLLIGAIAVIGFVTIEQERLLLVASFFTGLGITGLFAGMGPFAAELVPRTAARGFAMGLAYNGGRIGGMIAPYLIGALATSAAGFKTGMLTTVVAFVLAWMVVLISPETKGQHIS</sequence>
<dbReference type="STRING" id="463025.BAU08_15005"/>
<evidence type="ECO:0000259" key="6">
    <source>
        <dbReference type="PROSITE" id="PS50850"/>
    </source>
</evidence>
<dbReference type="Gene3D" id="1.20.1250.20">
    <property type="entry name" value="MFS general substrate transporter like domains"/>
    <property type="match status" value="2"/>
</dbReference>
<dbReference type="InterPro" id="IPR011701">
    <property type="entry name" value="MFS"/>
</dbReference>
<dbReference type="PROSITE" id="PS50850">
    <property type="entry name" value="MFS"/>
    <property type="match status" value="1"/>
</dbReference>
<dbReference type="InterPro" id="IPR036259">
    <property type="entry name" value="MFS_trans_sf"/>
</dbReference>
<evidence type="ECO:0000256" key="5">
    <source>
        <dbReference type="SAM" id="Phobius"/>
    </source>
</evidence>
<feature type="transmembrane region" description="Helical" evidence="5">
    <location>
        <begin position="99"/>
        <end position="121"/>
    </location>
</feature>
<feature type="transmembrane region" description="Helical" evidence="5">
    <location>
        <begin position="70"/>
        <end position="90"/>
    </location>
</feature>
<keyword evidence="4 5" id="KW-0472">Membrane</keyword>
<feature type="transmembrane region" description="Helical" evidence="5">
    <location>
        <begin position="127"/>
        <end position="145"/>
    </location>
</feature>
<dbReference type="PANTHER" id="PTHR23508:SF10">
    <property type="entry name" value="CARBOXYLIC ACID TRANSPORTER PROTEIN HOMOLOG"/>
    <property type="match status" value="1"/>
</dbReference>
<dbReference type="AlphaFoldDB" id="A0A193FZR9"/>
<feature type="transmembrane region" description="Helical" evidence="5">
    <location>
        <begin position="366"/>
        <end position="386"/>
    </location>
</feature>
<evidence type="ECO:0000256" key="4">
    <source>
        <dbReference type="ARBA" id="ARBA00023136"/>
    </source>
</evidence>
<dbReference type="InterPro" id="IPR020846">
    <property type="entry name" value="MFS_dom"/>
</dbReference>
<feature type="domain" description="Major facilitator superfamily (MFS) profile" evidence="6">
    <location>
        <begin position="32"/>
        <end position="421"/>
    </location>
</feature>